<evidence type="ECO:0000256" key="5">
    <source>
        <dbReference type="ARBA" id="ARBA00023239"/>
    </source>
</evidence>
<organism evidence="9 10">
    <name type="scientific">Desulfosporosinus acididurans</name>
    <dbReference type="NCBI Taxonomy" id="476652"/>
    <lineage>
        <taxon>Bacteria</taxon>
        <taxon>Bacillati</taxon>
        <taxon>Bacillota</taxon>
        <taxon>Clostridia</taxon>
        <taxon>Eubacteriales</taxon>
        <taxon>Desulfitobacteriaceae</taxon>
        <taxon>Desulfosporosinus</taxon>
    </lineage>
</organism>
<comment type="caution">
    <text evidence="9">The sequence shown here is derived from an EMBL/GenBank/DDBJ whole genome shotgun (WGS) entry which is preliminary data.</text>
</comment>
<dbReference type="EC" id="4.2.1.1" evidence="2 8"/>
<dbReference type="GO" id="GO:0015976">
    <property type="term" value="P:carbon utilization"/>
    <property type="evidence" value="ECO:0007669"/>
    <property type="project" value="InterPro"/>
</dbReference>
<dbReference type="GO" id="GO:0004089">
    <property type="term" value="F:carbonate dehydratase activity"/>
    <property type="evidence" value="ECO:0007669"/>
    <property type="project" value="UniProtKB-UniRule"/>
</dbReference>
<dbReference type="Pfam" id="PF00484">
    <property type="entry name" value="Pro_CA"/>
    <property type="match status" value="1"/>
</dbReference>
<dbReference type="AlphaFoldDB" id="A0A0J1FTU0"/>
<dbReference type="PATRIC" id="fig|476652.3.peg.1591"/>
<dbReference type="PROSITE" id="PS00705">
    <property type="entry name" value="PROK_CO2_ANHYDRASE_2"/>
    <property type="match status" value="1"/>
</dbReference>
<evidence type="ECO:0000256" key="3">
    <source>
        <dbReference type="ARBA" id="ARBA00022723"/>
    </source>
</evidence>
<feature type="binding site" evidence="7">
    <location>
        <position position="104"/>
    </location>
    <ligand>
        <name>Zn(2+)</name>
        <dbReference type="ChEBI" id="CHEBI:29105"/>
    </ligand>
</feature>
<dbReference type="CDD" id="cd00884">
    <property type="entry name" value="beta_CA_cladeB"/>
    <property type="match status" value="1"/>
</dbReference>
<dbReference type="Gene3D" id="3.40.1050.10">
    <property type="entry name" value="Carbonic anhydrase"/>
    <property type="match status" value="1"/>
</dbReference>
<evidence type="ECO:0000256" key="1">
    <source>
        <dbReference type="ARBA" id="ARBA00006217"/>
    </source>
</evidence>
<dbReference type="Proteomes" id="UP000036356">
    <property type="component" value="Unassembled WGS sequence"/>
</dbReference>
<keyword evidence="10" id="KW-1185">Reference proteome</keyword>
<evidence type="ECO:0000256" key="2">
    <source>
        <dbReference type="ARBA" id="ARBA00012925"/>
    </source>
</evidence>
<keyword evidence="3 7" id="KW-0479">Metal-binding</keyword>
<dbReference type="GO" id="GO:0008270">
    <property type="term" value="F:zinc ion binding"/>
    <property type="evidence" value="ECO:0007669"/>
    <property type="project" value="UniProtKB-UniRule"/>
</dbReference>
<dbReference type="PROSITE" id="PS00704">
    <property type="entry name" value="PROK_CO2_ANHYDRASE_1"/>
    <property type="match status" value="1"/>
</dbReference>
<sequence>MNNLIAGLIKFRTQDYEEHKNLFCRLKRSQQPHTLFIGCSDSRVVPELITKSLPGELFVVRNIANIVPQYHHVLEQEAPMSATTACIEYAVNVLKVEQIIICGHSNCGGCGSIYLSDEELTELPVTKKWLELAQTVKTRVLKELDDPDDIMKREWLTEQINIVEQIKHLLTYPFIVEKYNKREIDIIGMYYTIESGEVFIYNALKGVFELAN</sequence>
<dbReference type="PANTHER" id="PTHR11002">
    <property type="entry name" value="CARBONIC ANHYDRASE"/>
    <property type="match status" value="1"/>
</dbReference>
<dbReference type="RefSeq" id="WP_047809390.1">
    <property type="nucleotide sequence ID" value="NZ_LDZY01000004.1"/>
</dbReference>
<feature type="binding site" evidence="7">
    <location>
        <position position="107"/>
    </location>
    <ligand>
        <name>Zn(2+)</name>
        <dbReference type="ChEBI" id="CHEBI:29105"/>
    </ligand>
</feature>
<feature type="binding site" evidence="7">
    <location>
        <position position="39"/>
    </location>
    <ligand>
        <name>Zn(2+)</name>
        <dbReference type="ChEBI" id="CHEBI:29105"/>
    </ligand>
</feature>
<evidence type="ECO:0000313" key="10">
    <source>
        <dbReference type="Proteomes" id="UP000036356"/>
    </source>
</evidence>
<dbReference type="InterPro" id="IPR045066">
    <property type="entry name" value="Beta_CA_cladeB"/>
</dbReference>
<dbReference type="SUPFAM" id="SSF53056">
    <property type="entry name" value="beta-carbonic anhydrase, cab"/>
    <property type="match status" value="1"/>
</dbReference>
<reference evidence="9 10" key="1">
    <citation type="submission" date="2015-06" db="EMBL/GenBank/DDBJ databases">
        <title>Draft genome of the moderately acidophilic sulfate reducer Candidatus Desulfosporosinus acididurans strain M1.</title>
        <authorList>
            <person name="Poehlein A."/>
            <person name="Petzsch P."/>
            <person name="Johnson B.D."/>
            <person name="Schloemann M."/>
            <person name="Daniel R."/>
            <person name="Muehling M."/>
        </authorList>
    </citation>
    <scope>NUCLEOTIDE SEQUENCE [LARGE SCALE GENOMIC DNA]</scope>
    <source>
        <strain evidence="9 10">M1</strain>
    </source>
</reference>
<dbReference type="InterPro" id="IPR036874">
    <property type="entry name" value="Carbonic_anhydrase_sf"/>
</dbReference>
<dbReference type="EMBL" id="LDZY01000004">
    <property type="protein sequence ID" value="KLU66875.1"/>
    <property type="molecule type" value="Genomic_DNA"/>
</dbReference>
<dbReference type="InterPro" id="IPR015892">
    <property type="entry name" value="Carbonic_anhydrase_CS"/>
</dbReference>
<keyword evidence="5 8" id="KW-0456">Lyase</keyword>
<comment type="similarity">
    <text evidence="1 8">Belongs to the beta-class carbonic anhydrase family.</text>
</comment>
<comment type="cofactor">
    <cofactor evidence="7">
        <name>Zn(2+)</name>
        <dbReference type="ChEBI" id="CHEBI:29105"/>
    </cofactor>
    <text evidence="7">Binds 1 zinc ion per subunit.</text>
</comment>
<keyword evidence="4 7" id="KW-0862">Zinc</keyword>
<evidence type="ECO:0000313" key="9">
    <source>
        <dbReference type="EMBL" id="KLU66875.1"/>
    </source>
</evidence>
<evidence type="ECO:0000256" key="4">
    <source>
        <dbReference type="ARBA" id="ARBA00022833"/>
    </source>
</evidence>
<dbReference type="PANTHER" id="PTHR11002:SF76">
    <property type="entry name" value="CARBONIC ANHYDRASE"/>
    <property type="match status" value="1"/>
</dbReference>
<proteinExistence type="inferred from homology"/>
<evidence type="ECO:0000256" key="8">
    <source>
        <dbReference type="RuleBase" id="RU003956"/>
    </source>
</evidence>
<comment type="catalytic activity">
    <reaction evidence="6 8">
        <text>hydrogencarbonate + H(+) = CO2 + H2O</text>
        <dbReference type="Rhea" id="RHEA:10748"/>
        <dbReference type="ChEBI" id="CHEBI:15377"/>
        <dbReference type="ChEBI" id="CHEBI:15378"/>
        <dbReference type="ChEBI" id="CHEBI:16526"/>
        <dbReference type="ChEBI" id="CHEBI:17544"/>
        <dbReference type="EC" id="4.2.1.1"/>
    </reaction>
</comment>
<gene>
    <name evidence="9" type="primary">cynT</name>
    <name evidence="9" type="ORF">DEAC_c15430</name>
</gene>
<comment type="function">
    <text evidence="8">Reversible hydration of carbon dioxide.</text>
</comment>
<evidence type="ECO:0000256" key="7">
    <source>
        <dbReference type="PIRSR" id="PIRSR601765-1"/>
    </source>
</evidence>
<dbReference type="STRING" id="476652.DEAC_c15430"/>
<evidence type="ECO:0000256" key="6">
    <source>
        <dbReference type="ARBA" id="ARBA00048348"/>
    </source>
</evidence>
<name>A0A0J1FTU0_9FIRM</name>
<protein>
    <recommendedName>
        <fullName evidence="2 8">Carbonic anhydrase</fullName>
        <ecNumber evidence="2 8">4.2.1.1</ecNumber>
    </recommendedName>
    <alternativeName>
        <fullName evidence="8">Carbonate dehydratase</fullName>
    </alternativeName>
</protein>
<dbReference type="SMART" id="SM00947">
    <property type="entry name" value="Pro_CA"/>
    <property type="match status" value="1"/>
</dbReference>
<accession>A0A0J1FTU0</accession>
<dbReference type="InterPro" id="IPR001765">
    <property type="entry name" value="Carbonic_anhydrase"/>
</dbReference>
<feature type="binding site" evidence="7">
    <location>
        <position position="41"/>
    </location>
    <ligand>
        <name>Zn(2+)</name>
        <dbReference type="ChEBI" id="CHEBI:29105"/>
    </ligand>
</feature>